<evidence type="ECO:0000256" key="1">
    <source>
        <dbReference type="SAM" id="Coils"/>
    </source>
</evidence>
<sequence>MYAASIMQNNNNTLDADMLAQLLGASPGSTFPPNEAPASAEGPLMDLLGGLLVTALTPMIKEAIDADPEGAATRFTQLIIDTGTELANLDAENAKLKEMLQRAEDDRKNQRTCRCSGLSRGI</sequence>
<gene>
    <name evidence="2" type="ORF">GS882_03150</name>
</gene>
<feature type="coiled-coil region" evidence="1">
    <location>
        <begin position="86"/>
        <end position="113"/>
    </location>
</feature>
<dbReference type="Proteomes" id="UP000603463">
    <property type="component" value="Unassembled WGS sequence"/>
</dbReference>
<keyword evidence="1" id="KW-0175">Coiled coil</keyword>
<dbReference type="EMBL" id="WVBC01000002">
    <property type="protein sequence ID" value="NKT77218.1"/>
    <property type="molecule type" value="Genomic_DNA"/>
</dbReference>
<proteinExistence type="predicted"/>
<dbReference type="AlphaFoldDB" id="A0A9Q4ZIJ3"/>
<name>A0A9Q4ZIJ3_RHOHA</name>
<accession>A0A9Q4ZIJ3</accession>
<evidence type="ECO:0000313" key="3">
    <source>
        <dbReference type="Proteomes" id="UP000603463"/>
    </source>
</evidence>
<evidence type="ECO:0000313" key="2">
    <source>
        <dbReference type="EMBL" id="NKT77218.1"/>
    </source>
</evidence>
<protein>
    <submittedName>
        <fullName evidence="2">Uncharacterized protein</fullName>
    </submittedName>
</protein>
<reference evidence="2" key="1">
    <citation type="journal article" date="2020" name="Environ. Microbiol.">
        <title>The novel and transferable erm(51) gene confers Macrolides, Lincosamides, and Streptogramins B (MLSB) resistance to clonal Rhodococcus equi in the environment.</title>
        <authorList>
            <person name="Huber L."/>
            <person name="Giguere S."/>
            <person name="Slovis N.M."/>
            <person name="Alvarez-Narvaez S."/>
            <person name="Hart K.A."/>
            <person name="Greiter M."/>
            <person name="Morris E.R.A."/>
            <person name="Cohen N.D."/>
        </authorList>
    </citation>
    <scope>NUCLEOTIDE SEQUENCE</scope>
    <source>
        <strain evidence="2">Lh_116_1</strain>
    </source>
</reference>
<organism evidence="2 3">
    <name type="scientific">Rhodococcus hoagii</name>
    <name type="common">Corynebacterium equii</name>
    <dbReference type="NCBI Taxonomy" id="43767"/>
    <lineage>
        <taxon>Bacteria</taxon>
        <taxon>Bacillati</taxon>
        <taxon>Actinomycetota</taxon>
        <taxon>Actinomycetes</taxon>
        <taxon>Mycobacteriales</taxon>
        <taxon>Nocardiaceae</taxon>
        <taxon>Prescottella</taxon>
    </lineage>
</organism>
<comment type="caution">
    <text evidence="2">The sequence shown here is derived from an EMBL/GenBank/DDBJ whole genome shotgun (WGS) entry which is preliminary data.</text>
</comment>